<proteinExistence type="predicted"/>
<protein>
    <submittedName>
        <fullName evidence="1">Uncharacterized protein</fullName>
    </submittedName>
</protein>
<feature type="non-terminal residue" evidence="1">
    <location>
        <position position="1"/>
    </location>
</feature>
<evidence type="ECO:0000313" key="1">
    <source>
        <dbReference type="EMBL" id="MCD7468853.1"/>
    </source>
</evidence>
<feature type="non-terminal residue" evidence="1">
    <location>
        <position position="112"/>
    </location>
</feature>
<dbReference type="Proteomes" id="UP000823775">
    <property type="component" value="Unassembled WGS sequence"/>
</dbReference>
<dbReference type="EMBL" id="JACEIK010001379">
    <property type="protein sequence ID" value="MCD7468853.1"/>
    <property type="molecule type" value="Genomic_DNA"/>
</dbReference>
<evidence type="ECO:0000313" key="2">
    <source>
        <dbReference type="Proteomes" id="UP000823775"/>
    </source>
</evidence>
<keyword evidence="2" id="KW-1185">Reference proteome</keyword>
<name>A0ABS8TCJ8_DATST</name>
<sequence>IYAHARGRLGVSRGSLSRVMIWIYIWVVRWCHGIKADKGKEIEVANKGLKRLQEGTKGLSSSAKGTPVRRFGAKAVEPHGLTWFNTQKEAKYAPETILTKAISHLSFLPSRT</sequence>
<comment type="caution">
    <text evidence="1">The sequence shown here is derived from an EMBL/GenBank/DDBJ whole genome shotgun (WGS) entry which is preliminary data.</text>
</comment>
<reference evidence="1 2" key="1">
    <citation type="journal article" date="2021" name="BMC Genomics">
        <title>Datura genome reveals duplications of psychoactive alkaloid biosynthetic genes and high mutation rate following tissue culture.</title>
        <authorList>
            <person name="Rajewski A."/>
            <person name="Carter-House D."/>
            <person name="Stajich J."/>
            <person name="Litt A."/>
        </authorList>
    </citation>
    <scope>NUCLEOTIDE SEQUENCE [LARGE SCALE GENOMIC DNA]</scope>
    <source>
        <strain evidence="1">AR-01</strain>
    </source>
</reference>
<accession>A0ABS8TCJ8</accession>
<gene>
    <name evidence="1" type="ORF">HAX54_007368</name>
</gene>
<organism evidence="1 2">
    <name type="scientific">Datura stramonium</name>
    <name type="common">Jimsonweed</name>
    <name type="synonym">Common thornapple</name>
    <dbReference type="NCBI Taxonomy" id="4076"/>
    <lineage>
        <taxon>Eukaryota</taxon>
        <taxon>Viridiplantae</taxon>
        <taxon>Streptophyta</taxon>
        <taxon>Embryophyta</taxon>
        <taxon>Tracheophyta</taxon>
        <taxon>Spermatophyta</taxon>
        <taxon>Magnoliopsida</taxon>
        <taxon>eudicotyledons</taxon>
        <taxon>Gunneridae</taxon>
        <taxon>Pentapetalae</taxon>
        <taxon>asterids</taxon>
        <taxon>lamiids</taxon>
        <taxon>Solanales</taxon>
        <taxon>Solanaceae</taxon>
        <taxon>Solanoideae</taxon>
        <taxon>Datureae</taxon>
        <taxon>Datura</taxon>
    </lineage>
</organism>